<feature type="domain" description="Response regulatory" evidence="2">
    <location>
        <begin position="26"/>
        <end position="144"/>
    </location>
</feature>
<dbReference type="EMBL" id="VFPT01000001">
    <property type="protein sequence ID" value="TQM91980.1"/>
    <property type="molecule type" value="Genomic_DNA"/>
</dbReference>
<protein>
    <submittedName>
        <fullName evidence="3">Response regulator receiver domain-containing protein</fullName>
    </submittedName>
</protein>
<keyword evidence="4" id="KW-1185">Reference proteome</keyword>
<dbReference type="InterPro" id="IPR001789">
    <property type="entry name" value="Sig_transdc_resp-reg_receiver"/>
</dbReference>
<evidence type="ECO:0000313" key="4">
    <source>
        <dbReference type="Proteomes" id="UP000320582"/>
    </source>
</evidence>
<dbReference type="Gene3D" id="3.40.50.2300">
    <property type="match status" value="1"/>
</dbReference>
<feature type="modified residue" description="4-aspartylphosphate" evidence="1">
    <location>
        <position position="79"/>
    </location>
</feature>
<dbReference type="Pfam" id="PF00072">
    <property type="entry name" value="Response_reg"/>
    <property type="match status" value="1"/>
</dbReference>
<dbReference type="SUPFAM" id="SSF52172">
    <property type="entry name" value="CheY-like"/>
    <property type="match status" value="1"/>
</dbReference>
<comment type="caution">
    <text evidence="3">The sequence shown here is derived from an EMBL/GenBank/DDBJ whole genome shotgun (WGS) entry which is preliminary data.</text>
</comment>
<dbReference type="PROSITE" id="PS50110">
    <property type="entry name" value="RESPONSE_REGULATORY"/>
    <property type="match status" value="1"/>
</dbReference>
<gene>
    <name evidence="3" type="ORF">BD293_0565</name>
</gene>
<dbReference type="PANTHER" id="PTHR45566">
    <property type="entry name" value="HTH-TYPE TRANSCRIPTIONAL REGULATOR YHJB-RELATED"/>
    <property type="match status" value="1"/>
</dbReference>
<dbReference type="InterPro" id="IPR051015">
    <property type="entry name" value="EvgA-like"/>
</dbReference>
<evidence type="ECO:0000259" key="2">
    <source>
        <dbReference type="PROSITE" id="PS50110"/>
    </source>
</evidence>
<accession>A0A543KA74</accession>
<sequence length="159" mass="17250">MGTLLEFSTKKVGIMHGVEPTSDMVSALICAQDGFYRTALESILKDRLYFQHIASVETLDQAVDHIAGADGRVNLALFDLDTRGLNNRNAIQALREGFPSMLVVLIASSQSRQAMVGALEAGAHGFLNRDLGVSGFVEALHQIARGQIYVPPYLAYPDT</sequence>
<dbReference type="PANTHER" id="PTHR45566:SF2">
    <property type="entry name" value="NARL SUBFAMILY"/>
    <property type="match status" value="1"/>
</dbReference>
<dbReference type="InterPro" id="IPR011006">
    <property type="entry name" value="CheY-like_superfamily"/>
</dbReference>
<evidence type="ECO:0000313" key="3">
    <source>
        <dbReference type="EMBL" id="TQM91980.1"/>
    </source>
</evidence>
<proteinExistence type="predicted"/>
<evidence type="ECO:0000256" key="1">
    <source>
        <dbReference type="PROSITE-ProRule" id="PRU00169"/>
    </source>
</evidence>
<organism evidence="3 4">
    <name type="scientific">Roseinatronobacter monicus</name>
    <dbReference type="NCBI Taxonomy" id="393481"/>
    <lineage>
        <taxon>Bacteria</taxon>
        <taxon>Pseudomonadati</taxon>
        <taxon>Pseudomonadota</taxon>
        <taxon>Alphaproteobacteria</taxon>
        <taxon>Rhodobacterales</taxon>
        <taxon>Paracoccaceae</taxon>
        <taxon>Roseinatronobacter</taxon>
    </lineage>
</organism>
<dbReference type="OrthoDB" id="9814495at2"/>
<reference evidence="3 4" key="1">
    <citation type="submission" date="2019-06" db="EMBL/GenBank/DDBJ databases">
        <title>Genomic Encyclopedia of Archaeal and Bacterial Type Strains, Phase II (KMG-II): from individual species to whole genera.</title>
        <authorList>
            <person name="Goeker M."/>
        </authorList>
    </citation>
    <scope>NUCLEOTIDE SEQUENCE [LARGE SCALE GENOMIC DNA]</scope>
    <source>
        <strain evidence="3 4">DSM 18423</strain>
    </source>
</reference>
<dbReference type="GO" id="GO:0000160">
    <property type="term" value="P:phosphorelay signal transduction system"/>
    <property type="evidence" value="ECO:0007669"/>
    <property type="project" value="InterPro"/>
</dbReference>
<dbReference type="Proteomes" id="UP000320582">
    <property type="component" value="Unassembled WGS sequence"/>
</dbReference>
<name>A0A543KA74_9RHOB</name>
<dbReference type="AlphaFoldDB" id="A0A543KA74"/>
<keyword evidence="1" id="KW-0597">Phosphoprotein</keyword>